<accession>A0A516EZM8</accession>
<dbReference type="RefSeq" id="YP_009681537.1">
    <property type="nucleotide sequence ID" value="NC_044132.1"/>
</dbReference>
<organism evidence="1">
    <name type="scientific">Pseudocercospora fijiensis</name>
    <dbReference type="NCBI Taxonomy" id="1873960"/>
    <lineage>
        <taxon>Eukaryota</taxon>
        <taxon>Fungi</taxon>
        <taxon>Dikarya</taxon>
        <taxon>Ascomycota</taxon>
        <taxon>Pezizomycotina</taxon>
        <taxon>Dothideomycetes</taxon>
        <taxon>Dothideomycetidae</taxon>
        <taxon>Mycosphaerellales</taxon>
        <taxon>Mycosphaerellaceae</taxon>
        <taxon>Pseudocercospora</taxon>
    </lineage>
</organism>
<geneLocation type="mitochondrion" evidence="1"/>
<name>A0A516EZM8_9PEZI</name>
<sequence length="173" mass="20510">MLKKMMCKSLISRSLGVRWFSSKPNKTITQVYFREEHLQDVEAFNKCLSLSGLSLHEVYTAYIKVRYNVDHFFMLGNQIGFSYKGFSSGSELFDIINLRLSSYYSQYNIDIEDIEYFQVKFILLDRKFYKDFMISADVVKDMKRVERQKTKMALSVPDYQSLYKSYAPYFSPQ</sequence>
<proteinExistence type="predicted"/>
<dbReference type="GeneID" id="41039495"/>
<evidence type="ECO:0000313" key="1">
    <source>
        <dbReference type="EMBL" id="QDO71958.1"/>
    </source>
</evidence>
<reference evidence="1" key="1">
    <citation type="submission" date="2019-04" db="EMBL/GenBank/DDBJ databases">
        <authorList>
            <person name="Arcila Galvis J.E."/>
            <person name="Arias T."/>
            <person name="Arango Isaza R.E."/>
        </authorList>
    </citation>
    <scope>NUCLEOTIDE SEQUENCE</scope>
    <source>
        <strain evidence="1">081012</strain>
    </source>
</reference>
<dbReference type="EMBL" id="MK754071">
    <property type="protein sequence ID" value="QDO71958.1"/>
    <property type="molecule type" value="Genomic_DNA"/>
</dbReference>
<keyword evidence="1" id="KW-0496">Mitochondrion</keyword>
<dbReference type="AlphaFoldDB" id="A0A516EZM8"/>
<protein>
    <submittedName>
        <fullName evidence="1">Uncharacterized protein</fullName>
    </submittedName>
</protein>